<dbReference type="AlphaFoldDB" id="A0A7C5HNH4"/>
<proteinExistence type="inferred from homology"/>
<evidence type="ECO:0000259" key="2">
    <source>
        <dbReference type="PROSITE" id="PS51986"/>
    </source>
</evidence>
<dbReference type="SUPFAM" id="SSF54368">
    <property type="entry name" value="Glutamine synthetase, N-terminal domain"/>
    <property type="match status" value="1"/>
</dbReference>
<reference evidence="3" key="1">
    <citation type="journal article" date="2020" name="mSystems">
        <title>Genome- and Community-Level Interaction Insights into Carbon Utilization and Element Cycling Functions of Hydrothermarchaeota in Hydrothermal Sediment.</title>
        <authorList>
            <person name="Zhou Z."/>
            <person name="Liu Y."/>
            <person name="Xu W."/>
            <person name="Pan J."/>
            <person name="Luo Z.H."/>
            <person name="Li M."/>
        </authorList>
    </citation>
    <scope>NUCLEOTIDE SEQUENCE [LARGE SCALE GENOMIC DNA]</scope>
    <source>
        <strain evidence="3">HyVt-74</strain>
    </source>
</reference>
<evidence type="ECO:0000313" key="3">
    <source>
        <dbReference type="EMBL" id="HHE04776.1"/>
    </source>
</evidence>
<protein>
    <recommendedName>
        <fullName evidence="2">GS beta-grasp domain-containing protein</fullName>
    </recommendedName>
</protein>
<dbReference type="InterPro" id="IPR008147">
    <property type="entry name" value="Gln_synt_N"/>
</dbReference>
<dbReference type="PROSITE" id="PS51986">
    <property type="entry name" value="GS_BETA_GRASP"/>
    <property type="match status" value="1"/>
</dbReference>
<dbReference type="GO" id="GO:0006542">
    <property type="term" value="P:glutamine biosynthetic process"/>
    <property type="evidence" value="ECO:0007669"/>
    <property type="project" value="InterPro"/>
</dbReference>
<comment type="caution">
    <text evidence="3">The sequence shown here is derived from an EMBL/GenBank/DDBJ whole genome shotgun (WGS) entry which is preliminary data.</text>
</comment>
<dbReference type="GO" id="GO:0004356">
    <property type="term" value="F:glutamine synthetase activity"/>
    <property type="evidence" value="ECO:0007669"/>
    <property type="project" value="InterPro"/>
</dbReference>
<evidence type="ECO:0000256" key="1">
    <source>
        <dbReference type="PROSITE-ProRule" id="PRU01330"/>
    </source>
</evidence>
<feature type="non-terminal residue" evidence="3">
    <location>
        <position position="55"/>
    </location>
</feature>
<sequence length="55" mass="6387">MESKEVWDIIKKEKVKFVQLWFTDLEGSLKSVSIPVSRWDDVLIWGASFDGSSIR</sequence>
<dbReference type="Proteomes" id="UP000886110">
    <property type="component" value="Unassembled WGS sequence"/>
</dbReference>
<dbReference type="EMBL" id="DRTB01000130">
    <property type="protein sequence ID" value="HHE04776.1"/>
    <property type="molecule type" value="Genomic_DNA"/>
</dbReference>
<comment type="similarity">
    <text evidence="1">Belongs to the glutamine synthetase family.</text>
</comment>
<dbReference type="InterPro" id="IPR036651">
    <property type="entry name" value="Gln_synt_N_sf"/>
</dbReference>
<dbReference type="Gene3D" id="3.10.20.70">
    <property type="entry name" value="Glutamine synthetase, N-terminal domain"/>
    <property type="match status" value="1"/>
</dbReference>
<name>A0A7C5HNH4_UNCW3</name>
<feature type="domain" description="GS beta-grasp" evidence="2">
    <location>
        <begin position="13"/>
        <end position="55"/>
    </location>
</feature>
<dbReference type="Pfam" id="PF03951">
    <property type="entry name" value="Gln-synt_N"/>
    <property type="match status" value="1"/>
</dbReference>
<accession>A0A7C5HNH4</accession>
<organism evidence="3">
    <name type="scientific">candidate division WOR-3 bacterium</name>
    <dbReference type="NCBI Taxonomy" id="2052148"/>
    <lineage>
        <taxon>Bacteria</taxon>
        <taxon>Bacteria division WOR-3</taxon>
    </lineage>
</organism>
<gene>
    <name evidence="3" type="ORF">ENL19_01780</name>
</gene>